<dbReference type="EMBL" id="JABMIG020000133">
    <property type="protein sequence ID" value="KAL3790091.1"/>
    <property type="molecule type" value="Genomic_DNA"/>
</dbReference>
<accession>A0ABD3PQV6</accession>
<evidence type="ECO:0000313" key="3">
    <source>
        <dbReference type="Proteomes" id="UP001516023"/>
    </source>
</evidence>
<feature type="chain" id="PRO_5044765466" evidence="1">
    <location>
        <begin position="37"/>
        <end position="333"/>
    </location>
</feature>
<keyword evidence="1" id="KW-0732">Signal</keyword>
<sequence>MASPLLFPITRKPPKLISKCSIWALLLFFDFSRSNALSANSPPQNLLSRRDILTTQFGHGSAATIAAISLAPFPAHAATTGSAGLASKLSRRDPSLLKNSVFNIPPGVQVYPAFLCGDWEVTMKFRGFLFPSTSIPKERLIKNVDIPGFQKLSIAMVGDVGRDEAKYKLHIDENSRLEDRTLTLQSSIHGHLGYDAVREVIYDAKENPNRISIDFIPQRTRNANRIELFCNARESELVTVPSESGDAPRNIFVCSEYIRQVTFGLSQEFGLARQVVGDYAHFWTWRETENKDVVTGNLLTAAYLDAQDPMFFEEPSKPVVVYSHDLVASRVGR</sequence>
<name>A0ABD3PQV6_9STRA</name>
<protein>
    <submittedName>
        <fullName evidence="2">Uncharacterized protein</fullName>
    </submittedName>
</protein>
<organism evidence="2 3">
    <name type="scientific">Cyclotella cryptica</name>
    <dbReference type="NCBI Taxonomy" id="29204"/>
    <lineage>
        <taxon>Eukaryota</taxon>
        <taxon>Sar</taxon>
        <taxon>Stramenopiles</taxon>
        <taxon>Ochrophyta</taxon>
        <taxon>Bacillariophyta</taxon>
        <taxon>Coscinodiscophyceae</taxon>
        <taxon>Thalassiosirophycidae</taxon>
        <taxon>Stephanodiscales</taxon>
        <taxon>Stephanodiscaceae</taxon>
        <taxon>Cyclotella</taxon>
    </lineage>
</organism>
<evidence type="ECO:0000256" key="1">
    <source>
        <dbReference type="SAM" id="SignalP"/>
    </source>
</evidence>
<gene>
    <name evidence="2" type="ORF">HJC23_013602</name>
</gene>
<proteinExistence type="predicted"/>
<dbReference type="Proteomes" id="UP001516023">
    <property type="component" value="Unassembled WGS sequence"/>
</dbReference>
<feature type="signal peptide" evidence="1">
    <location>
        <begin position="1"/>
        <end position="36"/>
    </location>
</feature>
<reference evidence="2 3" key="1">
    <citation type="journal article" date="2020" name="G3 (Bethesda)">
        <title>Improved Reference Genome for Cyclotella cryptica CCMP332, a Model for Cell Wall Morphogenesis, Salinity Adaptation, and Lipid Production in Diatoms (Bacillariophyta).</title>
        <authorList>
            <person name="Roberts W.R."/>
            <person name="Downey K.M."/>
            <person name="Ruck E.C."/>
            <person name="Traller J.C."/>
            <person name="Alverson A.J."/>
        </authorList>
    </citation>
    <scope>NUCLEOTIDE SEQUENCE [LARGE SCALE GENOMIC DNA]</scope>
    <source>
        <strain evidence="2 3">CCMP332</strain>
    </source>
</reference>
<comment type="caution">
    <text evidence="2">The sequence shown here is derived from an EMBL/GenBank/DDBJ whole genome shotgun (WGS) entry which is preliminary data.</text>
</comment>
<keyword evidence="3" id="KW-1185">Reference proteome</keyword>
<evidence type="ECO:0000313" key="2">
    <source>
        <dbReference type="EMBL" id="KAL3790091.1"/>
    </source>
</evidence>
<dbReference type="AlphaFoldDB" id="A0ABD3PQV6"/>